<comment type="caution">
    <text evidence="1">The sequence shown here is derived from an EMBL/GenBank/DDBJ whole genome shotgun (WGS) entry which is preliminary data.</text>
</comment>
<reference evidence="1" key="1">
    <citation type="journal article" date="2014" name="Front. Microbiol.">
        <title>High frequency of phylogenetically diverse reductive dehalogenase-homologous genes in deep subseafloor sedimentary metagenomes.</title>
        <authorList>
            <person name="Kawai M."/>
            <person name="Futagami T."/>
            <person name="Toyoda A."/>
            <person name="Takaki Y."/>
            <person name="Nishi S."/>
            <person name="Hori S."/>
            <person name="Arai W."/>
            <person name="Tsubouchi T."/>
            <person name="Morono Y."/>
            <person name="Uchiyama I."/>
            <person name="Ito T."/>
            <person name="Fujiyama A."/>
            <person name="Inagaki F."/>
            <person name="Takami H."/>
        </authorList>
    </citation>
    <scope>NUCLEOTIDE SEQUENCE</scope>
    <source>
        <strain evidence="1">Expedition CK06-06</strain>
    </source>
</reference>
<name>X1SDN8_9ZZZZ</name>
<organism evidence="1">
    <name type="scientific">marine sediment metagenome</name>
    <dbReference type="NCBI Taxonomy" id="412755"/>
    <lineage>
        <taxon>unclassified sequences</taxon>
        <taxon>metagenomes</taxon>
        <taxon>ecological metagenomes</taxon>
    </lineage>
</organism>
<accession>X1SDN8</accession>
<evidence type="ECO:0000313" key="1">
    <source>
        <dbReference type="EMBL" id="GAI65909.1"/>
    </source>
</evidence>
<sequence>MFWDSPQEKQFIQVVNNVLGDDVPGHQHSQA</sequence>
<dbReference type="AlphaFoldDB" id="X1SDN8"/>
<gene>
    <name evidence="1" type="ORF">S06H3_66301</name>
</gene>
<dbReference type="EMBL" id="BARV01045101">
    <property type="protein sequence ID" value="GAI65909.1"/>
    <property type="molecule type" value="Genomic_DNA"/>
</dbReference>
<proteinExistence type="predicted"/>
<feature type="non-terminal residue" evidence="1">
    <location>
        <position position="31"/>
    </location>
</feature>
<protein>
    <submittedName>
        <fullName evidence="1">Uncharacterized protein</fullName>
    </submittedName>
</protein>